<organism evidence="1 2">
    <name type="scientific">Prevotella koreensis</name>
    <dbReference type="NCBI Taxonomy" id="2490854"/>
    <lineage>
        <taxon>Bacteria</taxon>
        <taxon>Pseudomonadati</taxon>
        <taxon>Bacteroidota</taxon>
        <taxon>Bacteroidia</taxon>
        <taxon>Bacteroidales</taxon>
        <taxon>Prevotellaceae</taxon>
        <taxon>Prevotella</taxon>
    </lineage>
</organism>
<accession>A0A3S0RP68</accession>
<dbReference type="EMBL" id="RYYU01000001">
    <property type="protein sequence ID" value="RUL59481.1"/>
    <property type="molecule type" value="Genomic_DNA"/>
</dbReference>
<sequence length="169" mass="20272">MKIKISILSLTFLFYTIKLNAQYQIHVDPISVNYFNGITEKKEIIDKYHIINNSDEDYLTWVSLVPINNRTNIELMHDYFKKRKGDFNLIEMMCENLLENQPINIGYSFVKNITAGTTFSYFIVKNETESNFYRERIVIIKKKEVEQYLKMTIDKKYFYQLSDIFLIEK</sequence>
<dbReference type="RefSeq" id="WP_126678640.1">
    <property type="nucleotide sequence ID" value="NZ_RYYU01000001.1"/>
</dbReference>
<dbReference type="OrthoDB" id="1068407at2"/>
<evidence type="ECO:0000313" key="2">
    <source>
        <dbReference type="Proteomes" id="UP000278983"/>
    </source>
</evidence>
<comment type="caution">
    <text evidence="1">The sequence shown here is derived from an EMBL/GenBank/DDBJ whole genome shotgun (WGS) entry which is preliminary data.</text>
</comment>
<keyword evidence="2" id="KW-1185">Reference proteome</keyword>
<reference evidence="1 2" key="1">
    <citation type="submission" date="2018-12" db="EMBL/GenBank/DDBJ databases">
        <title>Genome sequencing of Prevotella sp. KCOM 3155 (= JS262).</title>
        <authorList>
            <person name="Kook J.-K."/>
            <person name="Park S.-N."/>
            <person name="Lim Y.K."/>
        </authorList>
    </citation>
    <scope>NUCLEOTIDE SEQUENCE [LARGE SCALE GENOMIC DNA]</scope>
    <source>
        <strain evidence="1 2">KCOM 3155</strain>
    </source>
</reference>
<name>A0A3S0RP68_9BACT</name>
<evidence type="ECO:0000313" key="1">
    <source>
        <dbReference type="EMBL" id="RUL59481.1"/>
    </source>
</evidence>
<dbReference type="AlphaFoldDB" id="A0A3S0RP68"/>
<protein>
    <submittedName>
        <fullName evidence="1">Uncharacterized protein</fullName>
    </submittedName>
</protein>
<dbReference type="Proteomes" id="UP000278983">
    <property type="component" value="Unassembled WGS sequence"/>
</dbReference>
<proteinExistence type="predicted"/>
<gene>
    <name evidence="1" type="ORF">EHV08_06735</name>
</gene>